<sequence>MGSPNDIADMMAKLHAASTVVDEEMLSNVQECSDDYFLLPWRKTLLLQANCPTVSKWLACSPPTKGIRVQSPAGTLRIFACGNRAGRCRWSAGFLGDLPFPPPLHSSAAPCSHHPPLIGTQDLTEPSKSLKSRPNLFIHSLAPTGRDPKTNVRGNATVGRKQEYSEKNYRKIATSATFPTSVNPSNTPPGTKPGVNVVGVRPRQQRRLMLLSSVTPHDMLLCMNPSCRGHVARCHAIVAKPSCTAYVPFRVDEASLTAYLHSRRPKASRATPDSANWATPLVPYGLTVVSQLARCICRDGWTDRWYQGSITWRGVGPLSTQAVGAHGLYFNEEVQRHRKECGQRPPELGIGHVTPRWSRGQLLGCSDETMEIIR</sequence>
<name>A0ABQ9GTB5_9NEOP</name>
<evidence type="ECO:0000313" key="3">
    <source>
        <dbReference type="Proteomes" id="UP001159363"/>
    </source>
</evidence>
<accession>A0ABQ9GTB5</accession>
<proteinExistence type="predicted"/>
<keyword evidence="3" id="KW-1185">Reference proteome</keyword>
<organism evidence="2 3">
    <name type="scientific">Dryococelus australis</name>
    <dbReference type="NCBI Taxonomy" id="614101"/>
    <lineage>
        <taxon>Eukaryota</taxon>
        <taxon>Metazoa</taxon>
        <taxon>Ecdysozoa</taxon>
        <taxon>Arthropoda</taxon>
        <taxon>Hexapoda</taxon>
        <taxon>Insecta</taxon>
        <taxon>Pterygota</taxon>
        <taxon>Neoptera</taxon>
        <taxon>Polyneoptera</taxon>
        <taxon>Phasmatodea</taxon>
        <taxon>Verophasmatodea</taxon>
        <taxon>Anareolatae</taxon>
        <taxon>Phasmatidae</taxon>
        <taxon>Eurycanthinae</taxon>
        <taxon>Dryococelus</taxon>
    </lineage>
</organism>
<dbReference type="EMBL" id="JARBHB010000009">
    <property type="protein sequence ID" value="KAJ8875250.1"/>
    <property type="molecule type" value="Genomic_DNA"/>
</dbReference>
<feature type="region of interest" description="Disordered" evidence="1">
    <location>
        <begin position="178"/>
        <end position="197"/>
    </location>
</feature>
<gene>
    <name evidence="2" type="ORF">PR048_023145</name>
</gene>
<reference evidence="2 3" key="1">
    <citation type="submission" date="2023-02" db="EMBL/GenBank/DDBJ databases">
        <title>LHISI_Scaffold_Assembly.</title>
        <authorList>
            <person name="Stuart O.P."/>
            <person name="Cleave R."/>
            <person name="Magrath M.J.L."/>
            <person name="Mikheyev A.S."/>
        </authorList>
    </citation>
    <scope>NUCLEOTIDE SEQUENCE [LARGE SCALE GENOMIC DNA]</scope>
    <source>
        <strain evidence="2">Daus_M_001</strain>
        <tissue evidence="2">Leg muscle</tissue>
    </source>
</reference>
<dbReference type="Proteomes" id="UP001159363">
    <property type="component" value="Chromosome 8"/>
</dbReference>
<evidence type="ECO:0000313" key="2">
    <source>
        <dbReference type="EMBL" id="KAJ8875250.1"/>
    </source>
</evidence>
<protein>
    <submittedName>
        <fullName evidence="2">Uncharacterized protein</fullName>
    </submittedName>
</protein>
<evidence type="ECO:0000256" key="1">
    <source>
        <dbReference type="SAM" id="MobiDB-lite"/>
    </source>
</evidence>
<comment type="caution">
    <text evidence="2">The sequence shown here is derived from an EMBL/GenBank/DDBJ whole genome shotgun (WGS) entry which is preliminary data.</text>
</comment>